<organism evidence="1">
    <name type="scientific">Salmonella enterica subsp. houtenae serovar 18:z36,z38:-</name>
    <dbReference type="NCBI Taxonomy" id="2577510"/>
    <lineage>
        <taxon>Bacteria</taxon>
        <taxon>Pseudomonadati</taxon>
        <taxon>Pseudomonadota</taxon>
        <taxon>Gammaproteobacteria</taxon>
        <taxon>Enterobacterales</taxon>
        <taxon>Enterobacteriaceae</taxon>
        <taxon>Salmonella</taxon>
    </lineage>
</organism>
<sequence length="206" mass="23639">MNDNTVVWRYFTNEKWLQLIQDQGLFFSDAPWQDDDIFDKTGKKRASRRRKPILRTYFSHWSRSAPEGNEPLWHQYAGGDFTGVAIKSHTSTLINAIPPSLREVIQYDGADNWRLILDDSTLISQHGSGKEITFIMDDDFPDGIYFQCDEGSPFNDIISKNEGYVVKLSLPAIIEGIYIHPNAPMGYRDEIRRHAVNMGLAENLLL</sequence>
<evidence type="ECO:0000313" key="1">
    <source>
        <dbReference type="EMBL" id="HAE3260744.1"/>
    </source>
</evidence>
<dbReference type="EMBL" id="DAAROR010000024">
    <property type="protein sequence ID" value="HAE3260744.1"/>
    <property type="molecule type" value="Genomic_DNA"/>
</dbReference>
<reference evidence="1" key="1">
    <citation type="journal article" date="2018" name="Genome Biol.">
        <title>SKESA: strategic k-mer extension for scrupulous assemblies.</title>
        <authorList>
            <person name="Souvorov A."/>
            <person name="Agarwala R."/>
            <person name="Lipman D.J."/>
        </authorList>
    </citation>
    <scope>NUCLEOTIDE SEQUENCE</scope>
    <source>
        <strain evidence="1">12-6852</strain>
    </source>
</reference>
<proteinExistence type="predicted"/>
<dbReference type="AlphaFoldDB" id="A0A729Q7M3"/>
<evidence type="ECO:0008006" key="2">
    <source>
        <dbReference type="Google" id="ProtNLM"/>
    </source>
</evidence>
<comment type="caution">
    <text evidence="1">The sequence shown here is derived from an EMBL/GenBank/DDBJ whole genome shotgun (WGS) entry which is preliminary data.</text>
</comment>
<protein>
    <recommendedName>
        <fullName evidence="2">DUF2971 domain-containing protein</fullName>
    </recommendedName>
</protein>
<accession>A0A729Q7M3</accession>
<reference evidence="1" key="2">
    <citation type="submission" date="2018-07" db="EMBL/GenBank/DDBJ databases">
        <authorList>
            <consortium name="NCBI Pathogen Detection Project"/>
        </authorList>
    </citation>
    <scope>NUCLEOTIDE SEQUENCE</scope>
    <source>
        <strain evidence="1">12-6852</strain>
    </source>
</reference>
<gene>
    <name evidence="1" type="ORF">G3430_003028</name>
</gene>
<name>A0A729Q7M3_SALHO</name>